<dbReference type="AlphaFoldDB" id="A0A1C1CZ96"/>
<dbReference type="InterPro" id="IPR036864">
    <property type="entry name" value="Zn2-C6_fun-type_DNA-bd_sf"/>
</dbReference>
<keyword evidence="2" id="KW-0805">Transcription regulation</keyword>
<dbReference type="GO" id="GO:0000981">
    <property type="term" value="F:DNA-binding transcription factor activity, RNA polymerase II-specific"/>
    <property type="evidence" value="ECO:0007669"/>
    <property type="project" value="InterPro"/>
</dbReference>
<feature type="domain" description="Zn(2)-C6 fungal-type" evidence="7">
    <location>
        <begin position="12"/>
        <end position="44"/>
    </location>
</feature>
<reference evidence="9" key="1">
    <citation type="submission" date="2015-07" db="EMBL/GenBank/DDBJ databases">
        <authorList>
            <person name="Teixeira M.M."/>
            <person name="Souza R.C."/>
            <person name="Almeida L.G."/>
            <person name="Vicente V.A."/>
            <person name="de Hoog S."/>
            <person name="Bocca A.L."/>
            <person name="de Almeida S.R."/>
            <person name="Vasconcelos A.T."/>
            <person name="Felipe M.S."/>
        </authorList>
    </citation>
    <scope>NUCLEOTIDE SEQUENCE [LARGE SCALE GENOMIC DNA]</scope>
    <source>
        <strain evidence="9">KSF</strain>
    </source>
</reference>
<keyword evidence="4" id="KW-0804">Transcription</keyword>
<comment type="subcellular location">
    <subcellularLocation>
        <location evidence="1">Nucleus</location>
    </subcellularLocation>
</comment>
<feature type="compositionally biased region" description="Polar residues" evidence="6">
    <location>
        <begin position="88"/>
        <end position="109"/>
    </location>
</feature>
<dbReference type="EMBL" id="LGRB01000008">
    <property type="protein sequence ID" value="OCT53867.1"/>
    <property type="molecule type" value="Genomic_DNA"/>
</dbReference>
<dbReference type="SMART" id="SM00066">
    <property type="entry name" value="GAL4"/>
    <property type="match status" value="1"/>
</dbReference>
<feature type="region of interest" description="Disordered" evidence="6">
    <location>
        <begin position="88"/>
        <end position="117"/>
    </location>
</feature>
<dbReference type="GO" id="GO:0008270">
    <property type="term" value="F:zinc ion binding"/>
    <property type="evidence" value="ECO:0007669"/>
    <property type="project" value="InterPro"/>
</dbReference>
<dbReference type="Pfam" id="PF00172">
    <property type="entry name" value="Zn_clus"/>
    <property type="match status" value="1"/>
</dbReference>
<keyword evidence="5" id="KW-0539">Nucleus</keyword>
<dbReference type="OrthoDB" id="4296327at2759"/>
<keyword evidence="3" id="KW-0238">DNA-binding</keyword>
<dbReference type="PANTHER" id="PTHR31001">
    <property type="entry name" value="UNCHARACTERIZED TRANSCRIPTIONAL REGULATORY PROTEIN"/>
    <property type="match status" value="1"/>
</dbReference>
<evidence type="ECO:0000256" key="2">
    <source>
        <dbReference type="ARBA" id="ARBA00023015"/>
    </source>
</evidence>
<proteinExistence type="predicted"/>
<evidence type="ECO:0000259" key="7">
    <source>
        <dbReference type="PROSITE" id="PS50048"/>
    </source>
</evidence>
<evidence type="ECO:0000256" key="3">
    <source>
        <dbReference type="ARBA" id="ARBA00023125"/>
    </source>
</evidence>
<dbReference type="GO" id="GO:0005634">
    <property type="term" value="C:nucleus"/>
    <property type="evidence" value="ECO:0007669"/>
    <property type="project" value="UniProtKB-SubCell"/>
</dbReference>
<dbReference type="Proteomes" id="UP000094526">
    <property type="component" value="Unassembled WGS sequence"/>
</dbReference>
<evidence type="ECO:0000256" key="5">
    <source>
        <dbReference type="ARBA" id="ARBA00023242"/>
    </source>
</evidence>
<dbReference type="InterPro" id="IPR001138">
    <property type="entry name" value="Zn2Cys6_DnaBD"/>
</dbReference>
<dbReference type="STRING" id="86049.A0A1C1CZ96"/>
<dbReference type="PROSITE" id="PS00463">
    <property type="entry name" value="ZN2_CY6_FUNGAL_1"/>
    <property type="match status" value="1"/>
</dbReference>
<sequence length="241" mass="26820">MMPQTAKRQPLSCENCRKRKIKCSGERPFCQTCVRRGFSQTCFYLRQPIQTPSASNPDEVLQKLNRIESLLERQGHLLEQRYDLAPNAFSSNQDSQSQRQPSSLNSSPWNEVDAGHSDVADTKTVGAVLMYGSGYERFVPGIASADAEAVNELIQATSAPPMATGFPFADEAIPSPQALLDHLPPFRQRDQLKDIFFEVYSPECLKPWDTSVIGDAGPILGAEILKDEKMHVPLLPGSWRL</sequence>
<dbReference type="SUPFAM" id="SSF57701">
    <property type="entry name" value="Zn2/Cys6 DNA-binding domain"/>
    <property type="match status" value="1"/>
</dbReference>
<evidence type="ECO:0000313" key="9">
    <source>
        <dbReference type="Proteomes" id="UP000094526"/>
    </source>
</evidence>
<evidence type="ECO:0000256" key="4">
    <source>
        <dbReference type="ARBA" id="ARBA00023163"/>
    </source>
</evidence>
<dbReference type="InterPro" id="IPR050613">
    <property type="entry name" value="Sec_Metabolite_Reg"/>
</dbReference>
<accession>A0A1C1CZ96</accession>
<dbReference type="Gene3D" id="4.10.240.10">
    <property type="entry name" value="Zn(2)-C6 fungal-type DNA-binding domain"/>
    <property type="match status" value="1"/>
</dbReference>
<evidence type="ECO:0000313" key="8">
    <source>
        <dbReference type="EMBL" id="OCT53867.1"/>
    </source>
</evidence>
<dbReference type="PROSITE" id="PS50048">
    <property type="entry name" value="ZN2_CY6_FUNGAL_2"/>
    <property type="match status" value="1"/>
</dbReference>
<evidence type="ECO:0000256" key="1">
    <source>
        <dbReference type="ARBA" id="ARBA00004123"/>
    </source>
</evidence>
<comment type="caution">
    <text evidence="8">The sequence shown here is derived from an EMBL/GenBank/DDBJ whole genome shotgun (WGS) entry which is preliminary data.</text>
</comment>
<dbReference type="GO" id="GO:0003677">
    <property type="term" value="F:DNA binding"/>
    <property type="evidence" value="ECO:0007669"/>
    <property type="project" value="UniProtKB-KW"/>
</dbReference>
<protein>
    <recommendedName>
        <fullName evidence="7">Zn(2)-C6 fungal-type domain-containing protein</fullName>
    </recommendedName>
</protein>
<keyword evidence="9" id="KW-1185">Reference proteome</keyword>
<gene>
    <name evidence="8" type="ORF">CLCR_10630</name>
</gene>
<dbReference type="CDD" id="cd00067">
    <property type="entry name" value="GAL4"/>
    <property type="match status" value="1"/>
</dbReference>
<name>A0A1C1CZ96_9EURO</name>
<dbReference type="VEuPathDB" id="FungiDB:G647_00788"/>
<evidence type="ECO:0000256" key="6">
    <source>
        <dbReference type="SAM" id="MobiDB-lite"/>
    </source>
</evidence>
<dbReference type="VEuPathDB" id="FungiDB:CLCR_10630"/>
<organism evidence="8 9">
    <name type="scientific">Cladophialophora carrionii</name>
    <dbReference type="NCBI Taxonomy" id="86049"/>
    <lineage>
        <taxon>Eukaryota</taxon>
        <taxon>Fungi</taxon>
        <taxon>Dikarya</taxon>
        <taxon>Ascomycota</taxon>
        <taxon>Pezizomycotina</taxon>
        <taxon>Eurotiomycetes</taxon>
        <taxon>Chaetothyriomycetidae</taxon>
        <taxon>Chaetothyriales</taxon>
        <taxon>Herpotrichiellaceae</taxon>
        <taxon>Cladophialophora</taxon>
    </lineage>
</organism>
<dbReference type="PANTHER" id="PTHR31001:SF40">
    <property type="entry name" value="ZN(II)2CYS6 TRANSCRIPTION FACTOR (EUROFUNG)"/>
    <property type="match status" value="1"/>
</dbReference>